<organism evidence="1 2">
    <name type="scientific">Dryococelus australis</name>
    <dbReference type="NCBI Taxonomy" id="614101"/>
    <lineage>
        <taxon>Eukaryota</taxon>
        <taxon>Metazoa</taxon>
        <taxon>Ecdysozoa</taxon>
        <taxon>Arthropoda</taxon>
        <taxon>Hexapoda</taxon>
        <taxon>Insecta</taxon>
        <taxon>Pterygota</taxon>
        <taxon>Neoptera</taxon>
        <taxon>Polyneoptera</taxon>
        <taxon>Phasmatodea</taxon>
        <taxon>Verophasmatodea</taxon>
        <taxon>Anareolatae</taxon>
        <taxon>Phasmatidae</taxon>
        <taxon>Eurycanthinae</taxon>
        <taxon>Dryococelus</taxon>
    </lineage>
</organism>
<reference evidence="1 2" key="1">
    <citation type="submission" date="2023-02" db="EMBL/GenBank/DDBJ databases">
        <title>LHISI_Scaffold_Assembly.</title>
        <authorList>
            <person name="Stuart O.P."/>
            <person name="Cleave R."/>
            <person name="Magrath M.J.L."/>
            <person name="Mikheyev A.S."/>
        </authorList>
    </citation>
    <scope>NUCLEOTIDE SEQUENCE [LARGE SCALE GENOMIC DNA]</scope>
    <source>
        <strain evidence="1">Daus_M_001</strain>
        <tissue evidence="1">Leg muscle</tissue>
    </source>
</reference>
<evidence type="ECO:0000313" key="1">
    <source>
        <dbReference type="EMBL" id="KAJ8865861.1"/>
    </source>
</evidence>
<dbReference type="Proteomes" id="UP001159363">
    <property type="component" value="Chromosome 16"/>
</dbReference>
<protein>
    <submittedName>
        <fullName evidence="1">Uncharacterized protein</fullName>
    </submittedName>
</protein>
<evidence type="ECO:0000313" key="2">
    <source>
        <dbReference type="Proteomes" id="UP001159363"/>
    </source>
</evidence>
<keyword evidence="2" id="KW-1185">Reference proteome</keyword>
<sequence length="110" mass="12207">MSLGGGFSRGTPVSPALAFQRRSILGSHFLSYPWRTATYGSQLESPSLETVSAPATTLEEFTKAEASKVSLPPAPTQSTHDSKLGKIQKYYERQLARTLHFSSQRWYPRS</sequence>
<name>A0ABQ9G4A9_9NEOP</name>
<gene>
    <name evidence="1" type="ORF">PR048_033384</name>
</gene>
<accession>A0ABQ9G4A9</accession>
<dbReference type="EMBL" id="JARBHB010000017">
    <property type="protein sequence ID" value="KAJ8865861.1"/>
    <property type="molecule type" value="Genomic_DNA"/>
</dbReference>
<proteinExistence type="predicted"/>
<comment type="caution">
    <text evidence="1">The sequence shown here is derived from an EMBL/GenBank/DDBJ whole genome shotgun (WGS) entry which is preliminary data.</text>
</comment>